<evidence type="ECO:0000256" key="5">
    <source>
        <dbReference type="SAM" id="MobiDB-lite"/>
    </source>
</evidence>
<evidence type="ECO:0000256" key="1">
    <source>
        <dbReference type="ARBA" id="ARBA00006638"/>
    </source>
</evidence>
<dbReference type="Gene3D" id="3.30.390.80">
    <property type="entry name" value="DNA repair protein Rad52/59/22"/>
    <property type="match status" value="1"/>
</dbReference>
<dbReference type="InterPro" id="IPR042525">
    <property type="entry name" value="Rad52_Rad59_Rad22_sf"/>
</dbReference>
<organism evidence="6 7">
    <name type="scientific">Trichogramma kaykai</name>
    <dbReference type="NCBI Taxonomy" id="54128"/>
    <lineage>
        <taxon>Eukaryota</taxon>
        <taxon>Metazoa</taxon>
        <taxon>Ecdysozoa</taxon>
        <taxon>Arthropoda</taxon>
        <taxon>Hexapoda</taxon>
        <taxon>Insecta</taxon>
        <taxon>Pterygota</taxon>
        <taxon>Neoptera</taxon>
        <taxon>Endopterygota</taxon>
        <taxon>Hymenoptera</taxon>
        <taxon>Apocrita</taxon>
        <taxon>Proctotrupomorpha</taxon>
        <taxon>Chalcidoidea</taxon>
        <taxon>Trichogrammatidae</taxon>
        <taxon>Trichogramma</taxon>
    </lineage>
</organism>
<dbReference type="PANTHER" id="PTHR12132">
    <property type="entry name" value="DNA REPAIR AND RECOMBINATION PROTEIN RAD52, RAD59"/>
    <property type="match status" value="1"/>
</dbReference>
<gene>
    <name evidence="6" type="ORF">TKK_007455</name>
</gene>
<evidence type="ECO:0000256" key="4">
    <source>
        <dbReference type="ARBA" id="ARBA00023204"/>
    </source>
</evidence>
<proteinExistence type="inferred from homology"/>
<keyword evidence="4" id="KW-0234">DNA repair</keyword>
<dbReference type="InterPro" id="IPR007232">
    <property type="entry name" value="Rad52_Rad59_Rad22"/>
</dbReference>
<sequence>MSCIKFPSSKTELVRTGNKENNYDQITAQIIAVANEEFGQKNWSHSITNQTLDFIESVNGQYRAGCASIVKVQLKDGTFHEDIAYSFTEGSTKGSAIMRARLSSFNAAFKKALTCFGNKVLDKFNSPSNILSVSVTKEVNNKNNNKHELNSRSNSIIPPTSLPVNVNVPEVIPDVDFMPLSQTDALMNSVDLDNLVATEESTGNTNKKTTFIPKVPHAVKENVNAPSNCNPQPVSAKTAEVTQCLDSNQNLNNATNNNAELTLVSKPVVSTAMTEEEMRLERKRKQRERQEEFKRKEELKKKCNNGAVGAPPNARY</sequence>
<dbReference type="PANTHER" id="PTHR12132:SF1">
    <property type="entry name" value="DNA REPAIR PROTEIN RAD52 HOMOLOG"/>
    <property type="match status" value="1"/>
</dbReference>
<dbReference type="AlphaFoldDB" id="A0ABD2WZE3"/>
<keyword evidence="2" id="KW-0227">DNA damage</keyword>
<dbReference type="Pfam" id="PF04098">
    <property type="entry name" value="Rad52_Rad22"/>
    <property type="match status" value="1"/>
</dbReference>
<comment type="caution">
    <text evidence="6">The sequence shown here is derived from an EMBL/GenBank/DDBJ whole genome shotgun (WGS) entry which is preliminary data.</text>
</comment>
<keyword evidence="7" id="KW-1185">Reference proteome</keyword>
<dbReference type="EMBL" id="JBJJXI010000059">
    <property type="protein sequence ID" value="KAL3398269.1"/>
    <property type="molecule type" value="Genomic_DNA"/>
</dbReference>
<reference evidence="6 7" key="1">
    <citation type="journal article" date="2024" name="bioRxiv">
        <title>A reference genome for Trichogramma kaykai: A tiny desert-dwelling parasitoid wasp with competing sex-ratio distorters.</title>
        <authorList>
            <person name="Culotta J."/>
            <person name="Lindsey A.R."/>
        </authorList>
    </citation>
    <scope>NUCLEOTIDE SEQUENCE [LARGE SCALE GENOMIC DNA]</scope>
    <source>
        <strain evidence="6 7">KSX58</strain>
    </source>
</reference>
<keyword evidence="3" id="KW-0233">DNA recombination</keyword>
<dbReference type="Proteomes" id="UP001627154">
    <property type="component" value="Unassembled WGS sequence"/>
</dbReference>
<evidence type="ECO:0000256" key="2">
    <source>
        <dbReference type="ARBA" id="ARBA00022763"/>
    </source>
</evidence>
<comment type="similarity">
    <text evidence="1">Belongs to the RAD52 family.</text>
</comment>
<dbReference type="InterPro" id="IPR041247">
    <property type="entry name" value="Rad52_fam"/>
</dbReference>
<dbReference type="SUPFAM" id="SSF54768">
    <property type="entry name" value="dsRNA-binding domain-like"/>
    <property type="match status" value="1"/>
</dbReference>
<accession>A0ABD2WZE3</accession>
<protein>
    <submittedName>
        <fullName evidence="6">Uncharacterized protein</fullName>
    </submittedName>
</protein>
<dbReference type="GO" id="GO:0006302">
    <property type="term" value="P:double-strand break repair"/>
    <property type="evidence" value="ECO:0007669"/>
    <property type="project" value="UniProtKB-ARBA"/>
</dbReference>
<dbReference type="GO" id="GO:0006310">
    <property type="term" value="P:DNA recombination"/>
    <property type="evidence" value="ECO:0007669"/>
    <property type="project" value="UniProtKB-KW"/>
</dbReference>
<feature type="compositionally biased region" description="Basic and acidic residues" evidence="5">
    <location>
        <begin position="288"/>
        <end position="301"/>
    </location>
</feature>
<evidence type="ECO:0000256" key="3">
    <source>
        <dbReference type="ARBA" id="ARBA00023172"/>
    </source>
</evidence>
<name>A0ABD2WZE3_9HYME</name>
<evidence type="ECO:0000313" key="6">
    <source>
        <dbReference type="EMBL" id="KAL3398269.1"/>
    </source>
</evidence>
<evidence type="ECO:0000313" key="7">
    <source>
        <dbReference type="Proteomes" id="UP001627154"/>
    </source>
</evidence>
<feature type="region of interest" description="Disordered" evidence="5">
    <location>
        <begin position="278"/>
        <end position="316"/>
    </location>
</feature>